<keyword evidence="3" id="KW-1185">Reference proteome</keyword>
<dbReference type="EMBL" id="JAAAHW010002762">
    <property type="protein sequence ID" value="KAF9991437.1"/>
    <property type="molecule type" value="Genomic_DNA"/>
</dbReference>
<evidence type="ECO:0000256" key="1">
    <source>
        <dbReference type="SAM" id="MobiDB-lite"/>
    </source>
</evidence>
<dbReference type="Proteomes" id="UP000749646">
    <property type="component" value="Unassembled WGS sequence"/>
</dbReference>
<sequence length="74" mass="7934">MSTDSVATPVAVPPGASPGTSAAAEPSSSSSATTTTPPTAAAQAIDLKRELLNQKIRNENRERKKRWREQNEDR</sequence>
<evidence type="ECO:0000313" key="3">
    <source>
        <dbReference type="Proteomes" id="UP000749646"/>
    </source>
</evidence>
<organism evidence="2 3">
    <name type="scientific">Modicella reniformis</name>
    <dbReference type="NCBI Taxonomy" id="1440133"/>
    <lineage>
        <taxon>Eukaryota</taxon>
        <taxon>Fungi</taxon>
        <taxon>Fungi incertae sedis</taxon>
        <taxon>Mucoromycota</taxon>
        <taxon>Mortierellomycotina</taxon>
        <taxon>Mortierellomycetes</taxon>
        <taxon>Mortierellales</taxon>
        <taxon>Mortierellaceae</taxon>
        <taxon>Modicella</taxon>
    </lineage>
</organism>
<name>A0A9P6MCB5_9FUNG</name>
<reference evidence="2" key="1">
    <citation type="journal article" date="2020" name="Fungal Divers.">
        <title>Resolving the Mortierellaceae phylogeny through synthesis of multi-gene phylogenetics and phylogenomics.</title>
        <authorList>
            <person name="Vandepol N."/>
            <person name="Liber J."/>
            <person name="Desiro A."/>
            <person name="Na H."/>
            <person name="Kennedy M."/>
            <person name="Barry K."/>
            <person name="Grigoriev I.V."/>
            <person name="Miller A.N."/>
            <person name="O'Donnell K."/>
            <person name="Stajich J.E."/>
            <person name="Bonito G."/>
        </authorList>
    </citation>
    <scope>NUCLEOTIDE SEQUENCE</scope>
    <source>
        <strain evidence="2">MES-2147</strain>
    </source>
</reference>
<dbReference type="AlphaFoldDB" id="A0A9P6MCB5"/>
<accession>A0A9P6MCB5</accession>
<feature type="compositionally biased region" description="Low complexity" evidence="1">
    <location>
        <begin position="17"/>
        <end position="42"/>
    </location>
</feature>
<proteinExistence type="predicted"/>
<comment type="caution">
    <text evidence="2">The sequence shown here is derived from an EMBL/GenBank/DDBJ whole genome shotgun (WGS) entry which is preliminary data.</text>
</comment>
<feature type="non-terminal residue" evidence="2">
    <location>
        <position position="74"/>
    </location>
</feature>
<gene>
    <name evidence="2" type="ORF">BGZ65_000634</name>
</gene>
<evidence type="ECO:0000313" key="2">
    <source>
        <dbReference type="EMBL" id="KAF9991437.1"/>
    </source>
</evidence>
<protein>
    <submittedName>
        <fullName evidence="2">Uncharacterized protein</fullName>
    </submittedName>
</protein>
<feature type="region of interest" description="Disordered" evidence="1">
    <location>
        <begin position="1"/>
        <end position="74"/>
    </location>
</feature>
<feature type="compositionally biased region" description="Basic and acidic residues" evidence="1">
    <location>
        <begin position="46"/>
        <end position="74"/>
    </location>
</feature>